<accession>A0A2T1LXJ4</accession>
<dbReference type="CDD" id="cd06260">
    <property type="entry name" value="DUF820-like"/>
    <property type="match status" value="1"/>
</dbReference>
<dbReference type="AlphaFoldDB" id="A0A2T1LXJ4"/>
<dbReference type="InterPro" id="IPR012296">
    <property type="entry name" value="Nuclease_put_TT1808"/>
</dbReference>
<dbReference type="Pfam" id="PF05685">
    <property type="entry name" value="Uma2"/>
    <property type="match status" value="1"/>
</dbReference>
<sequence length="192" mass="22651">MQSVEQQYLTPEEYLEREETAKDKSEYINGQIIPMADGSTNHNRLAGNFYAALHLALNDQDYDVFIGDVRLWIPQCNVYTYPDIMIISGEAEYHENRNDTIINPQVIIEILSPSTRGYDKDKKFKNYRTIPSFQEYILVTQTQKHVDQYVKVDHKQWSLYEYNEDDDKITLQTVPIEITLADLYKRVKFPDR</sequence>
<dbReference type="PANTHER" id="PTHR36558">
    <property type="entry name" value="GLR1098 PROTEIN"/>
    <property type="match status" value="1"/>
</dbReference>
<evidence type="ECO:0000259" key="1">
    <source>
        <dbReference type="Pfam" id="PF05685"/>
    </source>
</evidence>
<feature type="domain" description="Putative restriction endonuclease" evidence="1">
    <location>
        <begin position="11"/>
        <end position="180"/>
    </location>
</feature>
<dbReference type="InterPro" id="IPR008538">
    <property type="entry name" value="Uma2"/>
</dbReference>
<dbReference type="InterPro" id="IPR011335">
    <property type="entry name" value="Restrct_endonuc-II-like"/>
</dbReference>
<dbReference type="OrthoDB" id="428347at2"/>
<dbReference type="EMBL" id="PXOH01000011">
    <property type="protein sequence ID" value="PSF37107.1"/>
    <property type="molecule type" value="Genomic_DNA"/>
</dbReference>
<gene>
    <name evidence="2" type="ORF">C7H19_11760</name>
</gene>
<protein>
    <recommendedName>
        <fullName evidence="1">Putative restriction endonuclease domain-containing protein</fullName>
    </recommendedName>
</protein>
<dbReference type="Gene3D" id="3.90.1570.10">
    <property type="entry name" value="tt1808, chain A"/>
    <property type="match status" value="1"/>
</dbReference>
<reference evidence="2 3" key="1">
    <citation type="submission" date="2018-03" db="EMBL/GenBank/DDBJ databases">
        <title>The ancient ancestry and fast evolution of plastids.</title>
        <authorList>
            <person name="Moore K.R."/>
            <person name="Magnabosco C."/>
            <person name="Momper L."/>
            <person name="Gold D.A."/>
            <person name="Bosak T."/>
            <person name="Fournier G.P."/>
        </authorList>
    </citation>
    <scope>NUCLEOTIDE SEQUENCE [LARGE SCALE GENOMIC DNA]</scope>
    <source>
        <strain evidence="2 3">CCALA 016</strain>
    </source>
</reference>
<comment type="caution">
    <text evidence="2">The sequence shown here is derived from an EMBL/GenBank/DDBJ whole genome shotgun (WGS) entry which is preliminary data.</text>
</comment>
<proteinExistence type="predicted"/>
<dbReference type="SUPFAM" id="SSF52980">
    <property type="entry name" value="Restriction endonuclease-like"/>
    <property type="match status" value="1"/>
</dbReference>
<dbReference type="PANTHER" id="PTHR36558:SF1">
    <property type="entry name" value="RESTRICTION ENDONUCLEASE DOMAIN-CONTAINING PROTEIN-RELATED"/>
    <property type="match status" value="1"/>
</dbReference>
<organism evidence="2 3">
    <name type="scientific">Aphanothece hegewaldii CCALA 016</name>
    <dbReference type="NCBI Taxonomy" id="2107694"/>
    <lineage>
        <taxon>Bacteria</taxon>
        <taxon>Bacillati</taxon>
        <taxon>Cyanobacteriota</taxon>
        <taxon>Cyanophyceae</taxon>
        <taxon>Oscillatoriophycideae</taxon>
        <taxon>Chroococcales</taxon>
        <taxon>Aphanothecaceae</taxon>
        <taxon>Aphanothece</taxon>
    </lineage>
</organism>
<evidence type="ECO:0000313" key="2">
    <source>
        <dbReference type="EMBL" id="PSF37107.1"/>
    </source>
</evidence>
<dbReference type="Proteomes" id="UP000239001">
    <property type="component" value="Unassembled WGS sequence"/>
</dbReference>
<reference evidence="2 3" key="2">
    <citation type="submission" date="2018-03" db="EMBL/GenBank/DDBJ databases">
        <authorList>
            <person name="Keele B.F."/>
        </authorList>
    </citation>
    <scope>NUCLEOTIDE SEQUENCE [LARGE SCALE GENOMIC DNA]</scope>
    <source>
        <strain evidence="2 3">CCALA 016</strain>
    </source>
</reference>
<name>A0A2T1LXJ4_9CHRO</name>
<keyword evidence="3" id="KW-1185">Reference proteome</keyword>
<evidence type="ECO:0000313" key="3">
    <source>
        <dbReference type="Proteomes" id="UP000239001"/>
    </source>
</evidence>